<evidence type="ECO:0000313" key="1">
    <source>
        <dbReference type="EMBL" id="KAJ9102082.1"/>
    </source>
</evidence>
<comment type="caution">
    <text evidence="1">The sequence shown here is derived from an EMBL/GenBank/DDBJ whole genome shotgun (WGS) entry which is preliminary data.</text>
</comment>
<reference evidence="1" key="1">
    <citation type="submission" date="2023-04" db="EMBL/GenBank/DDBJ databases">
        <title>Draft Genome sequencing of Naganishia species isolated from polar environments using Oxford Nanopore Technology.</title>
        <authorList>
            <person name="Leo P."/>
            <person name="Venkateswaran K."/>
        </authorList>
    </citation>
    <scope>NUCLEOTIDE SEQUENCE</scope>
    <source>
        <strain evidence="1">MNA-CCFEE 5262</strain>
    </source>
</reference>
<sequence>MEGLAHYDDPTAGWPDPEHTTLQQAVAALAAAAAHDSHELHHHHPFDLDSNSGPDISRAPGNVNRHDNDDSHNITLAGAAAAAGGMNLGLGGLDLSSHQHLPPFPTAPHHHQHHVLDPNPFALSAAASQHLLPSANELLTNEQSESFAAAQAKKEKKERKRREKELKRQAEEEARLTISQHVAPDNAMPSRGQHASTSAQSSSQIPNTANSRIASTYNTDPSDAIIRRRGNGDDEGPITNVNEWLAGSVNLAVHLRKGKFTSQEEKLVDDAVTEYLNSRGLSREHDLTRMLFGDGDIGAGDGDAGGNDGAGGSVNQKTRAKNRERVELVKAIAPNIPGRPLTSINAFIVRKYDPYVRKGPWTAQEDADLLTAYQQWGPSWDKISRIVERNETDCRVRYTNHLQIKHTRKRGLWSPEEEDALHRTVAEVCAASKIAIKDTPNKPISWSTVVTKMGGQRNALECREKWFDQVLPKILAREEAAVAESQSTPLPSMQAESSTPAAMEAPSTVAKAPRASEWSQADFINLLRRIAEVHGPDLDRSYQRDINFRTLQASTPELAKFSYKHCYKTFRAYAKRIDGFETLTLNGKSELLPKLEAVIVSKFRSGASGSGSAPLRRQRATPVERVRKESKSQEHVHDDSDSDHSGTSDSESPLAEQNVQSPLAKVDMPEPSADMAAQDDMIDPALLAMSAHEAMHGSMDDLDPADMGIENDVQDFVTEHPAETEQVQMDQSDLQPEGRKRKHEEEADAPDNKRSKKDKGKQQIDEYTNTGNVLGSSQTSESGDMEIDTSAFDSPSAITLASEADKDSFLVADQPTETEEEKRIRREEKRKRKEERRARKEAKRLEQAQLGGVMPVGVAEEA</sequence>
<keyword evidence="2" id="KW-1185">Reference proteome</keyword>
<dbReference type="Proteomes" id="UP001230649">
    <property type="component" value="Unassembled WGS sequence"/>
</dbReference>
<proteinExistence type="predicted"/>
<dbReference type="EMBL" id="JASBWS010000066">
    <property type="protein sequence ID" value="KAJ9102082.1"/>
    <property type="molecule type" value="Genomic_DNA"/>
</dbReference>
<gene>
    <name evidence="1" type="ORF">QFC20_005091</name>
</gene>
<name>A0ACC2VRW4_9TREE</name>
<accession>A0ACC2VRW4</accession>
<organism evidence="1 2">
    <name type="scientific">Naganishia adeliensis</name>
    <dbReference type="NCBI Taxonomy" id="92952"/>
    <lineage>
        <taxon>Eukaryota</taxon>
        <taxon>Fungi</taxon>
        <taxon>Dikarya</taxon>
        <taxon>Basidiomycota</taxon>
        <taxon>Agaricomycotina</taxon>
        <taxon>Tremellomycetes</taxon>
        <taxon>Filobasidiales</taxon>
        <taxon>Filobasidiaceae</taxon>
        <taxon>Naganishia</taxon>
    </lineage>
</organism>
<evidence type="ECO:0000313" key="2">
    <source>
        <dbReference type="Proteomes" id="UP001230649"/>
    </source>
</evidence>
<protein>
    <submittedName>
        <fullName evidence="1">Uncharacterized protein</fullName>
    </submittedName>
</protein>